<evidence type="ECO:0000313" key="3">
    <source>
        <dbReference type="EMBL" id="TPE43696.1"/>
    </source>
</evidence>
<gene>
    <name evidence="3" type="ORF">FJM65_13190</name>
</gene>
<evidence type="ECO:0000256" key="1">
    <source>
        <dbReference type="ARBA" id="ARBA00007435"/>
    </source>
</evidence>
<dbReference type="Proteomes" id="UP000316727">
    <property type="component" value="Unassembled WGS sequence"/>
</dbReference>
<proteinExistence type="inferred from homology"/>
<dbReference type="InterPro" id="IPR035901">
    <property type="entry name" value="GIY-YIG_endonuc_sf"/>
</dbReference>
<dbReference type="SUPFAM" id="SSF82771">
    <property type="entry name" value="GIY-YIG endonuclease"/>
    <property type="match status" value="1"/>
</dbReference>
<dbReference type="AlphaFoldDB" id="A0A501WDV2"/>
<dbReference type="EMBL" id="VFRQ01000006">
    <property type="protein sequence ID" value="TPE43696.1"/>
    <property type="molecule type" value="Genomic_DNA"/>
</dbReference>
<dbReference type="PANTHER" id="PTHR34477:SF1">
    <property type="entry name" value="UPF0213 PROTEIN YHBQ"/>
    <property type="match status" value="1"/>
</dbReference>
<evidence type="ECO:0000259" key="2">
    <source>
        <dbReference type="PROSITE" id="PS50164"/>
    </source>
</evidence>
<dbReference type="RefSeq" id="WP_140621999.1">
    <property type="nucleotide sequence ID" value="NZ_VFRQ01000006.1"/>
</dbReference>
<protein>
    <submittedName>
        <fullName evidence="3">GIY-YIG nuclease family protein</fullName>
    </submittedName>
</protein>
<name>A0A501WDV2_9BACT</name>
<evidence type="ECO:0000313" key="4">
    <source>
        <dbReference type="Proteomes" id="UP000316727"/>
    </source>
</evidence>
<keyword evidence="4" id="KW-1185">Reference proteome</keyword>
<accession>A0A501WDV2</accession>
<dbReference type="InterPro" id="IPR000305">
    <property type="entry name" value="GIY-YIG_endonuc"/>
</dbReference>
<dbReference type="PROSITE" id="PS50164">
    <property type="entry name" value="GIY_YIG"/>
    <property type="match status" value="1"/>
</dbReference>
<comment type="similarity">
    <text evidence="1">Belongs to the UPF0213 family.</text>
</comment>
<dbReference type="InterPro" id="IPR050190">
    <property type="entry name" value="UPF0213_domain"/>
</dbReference>
<dbReference type="Pfam" id="PF01541">
    <property type="entry name" value="GIY-YIG"/>
    <property type="match status" value="1"/>
</dbReference>
<feature type="domain" description="GIY-YIG" evidence="2">
    <location>
        <begin position="1"/>
        <end position="76"/>
    </location>
</feature>
<dbReference type="OrthoDB" id="1495241at2"/>
<dbReference type="PANTHER" id="PTHR34477">
    <property type="entry name" value="UPF0213 PROTEIN YHBQ"/>
    <property type="match status" value="1"/>
</dbReference>
<dbReference type="Gene3D" id="3.40.1440.10">
    <property type="entry name" value="GIY-YIG endonuclease"/>
    <property type="match status" value="1"/>
</dbReference>
<dbReference type="CDD" id="cd10449">
    <property type="entry name" value="GIY-YIG_SLX1_like"/>
    <property type="match status" value="1"/>
</dbReference>
<sequence>MPYFTYILYSEKTDRYYVGNCEDMEMRLALHNSGRNKSIKYGAPWKLKYTEAYTTRSEAVKREKALKAKKSRRYLEWLTNTAG</sequence>
<organism evidence="3 4">
    <name type="scientific">Pontibacter mangrovi</name>
    <dbReference type="NCBI Taxonomy" id="2589816"/>
    <lineage>
        <taxon>Bacteria</taxon>
        <taxon>Pseudomonadati</taxon>
        <taxon>Bacteroidota</taxon>
        <taxon>Cytophagia</taxon>
        <taxon>Cytophagales</taxon>
        <taxon>Hymenobacteraceae</taxon>
        <taxon>Pontibacter</taxon>
    </lineage>
</organism>
<reference evidence="3 4" key="1">
    <citation type="submission" date="2019-06" db="EMBL/GenBank/DDBJ databases">
        <title>A novel bacterium of genus Pontibacter, isolated from marine sediment.</title>
        <authorList>
            <person name="Huang H."/>
            <person name="Mo K."/>
            <person name="Hu Y."/>
        </authorList>
    </citation>
    <scope>NUCLEOTIDE SEQUENCE [LARGE SCALE GENOMIC DNA]</scope>
    <source>
        <strain evidence="3 4">HB172049</strain>
    </source>
</reference>
<comment type="caution">
    <text evidence="3">The sequence shown here is derived from an EMBL/GenBank/DDBJ whole genome shotgun (WGS) entry which is preliminary data.</text>
</comment>